<dbReference type="InterPro" id="IPR027994">
    <property type="entry name" value="WxL_dom"/>
</dbReference>
<evidence type="ECO:0000256" key="1">
    <source>
        <dbReference type="SAM" id="SignalP"/>
    </source>
</evidence>
<dbReference type="Pfam" id="PF13731">
    <property type="entry name" value="WxL"/>
    <property type="match status" value="1"/>
</dbReference>
<evidence type="ECO:0000313" key="3">
    <source>
        <dbReference type="EMBL" id="MDQ0271250.1"/>
    </source>
</evidence>
<organism evidence="3 4">
    <name type="scientific">Cytobacillus purgationiresistens</name>
    <dbReference type="NCBI Taxonomy" id="863449"/>
    <lineage>
        <taxon>Bacteria</taxon>
        <taxon>Bacillati</taxon>
        <taxon>Bacillota</taxon>
        <taxon>Bacilli</taxon>
        <taxon>Bacillales</taxon>
        <taxon>Bacillaceae</taxon>
        <taxon>Cytobacillus</taxon>
    </lineage>
</organism>
<dbReference type="RefSeq" id="WP_307476280.1">
    <property type="nucleotide sequence ID" value="NZ_JAUSUB010000013.1"/>
</dbReference>
<feature type="chain" id="PRO_5047453806" description="WxL domain-containing protein" evidence="1">
    <location>
        <begin position="29"/>
        <end position="211"/>
    </location>
</feature>
<protein>
    <recommendedName>
        <fullName evidence="2">WxL domain-containing protein</fullName>
    </recommendedName>
</protein>
<feature type="domain" description="WxL" evidence="2">
    <location>
        <begin position="12"/>
        <end position="211"/>
    </location>
</feature>
<comment type="caution">
    <text evidence="3">The sequence shown here is derived from an EMBL/GenBank/DDBJ whole genome shotgun (WGS) entry which is preliminary data.</text>
</comment>
<keyword evidence="4" id="KW-1185">Reference proteome</keyword>
<evidence type="ECO:0000259" key="2">
    <source>
        <dbReference type="Pfam" id="PF13731"/>
    </source>
</evidence>
<proteinExistence type="predicted"/>
<sequence>MKLNKKLGAAVLSIGLVSSVFFGSSAFAAPTGDTHVIQKINAGTRDVSVTTSTTFNDITLNGEIQKTNADPGVLTFVDASGTGEGYRINASSTQFKTVAPPGGYAAQTSAKTLPKGSLLLKNNGADISTVGGSTSQLPTWHGGSWVLDTDSEVTIMKANKDQGMGKYSIDFGSDNLELTLNPSTTYVDKINYQGVSTPYETTITYTIVSGP</sequence>
<name>A0ABU0AMH6_9BACI</name>
<reference evidence="3 4" key="1">
    <citation type="submission" date="2023-07" db="EMBL/GenBank/DDBJ databases">
        <title>Genomic Encyclopedia of Type Strains, Phase IV (KMG-IV): sequencing the most valuable type-strain genomes for metagenomic binning, comparative biology and taxonomic classification.</title>
        <authorList>
            <person name="Goeker M."/>
        </authorList>
    </citation>
    <scope>NUCLEOTIDE SEQUENCE [LARGE SCALE GENOMIC DNA]</scope>
    <source>
        <strain evidence="3 4">DSM 23494</strain>
    </source>
</reference>
<keyword evidence="1" id="KW-0732">Signal</keyword>
<accession>A0ABU0AMH6</accession>
<gene>
    <name evidence="3" type="ORF">J2S17_003138</name>
</gene>
<dbReference type="Proteomes" id="UP001238088">
    <property type="component" value="Unassembled WGS sequence"/>
</dbReference>
<evidence type="ECO:0000313" key="4">
    <source>
        <dbReference type="Proteomes" id="UP001238088"/>
    </source>
</evidence>
<feature type="signal peptide" evidence="1">
    <location>
        <begin position="1"/>
        <end position="28"/>
    </location>
</feature>
<dbReference type="EMBL" id="JAUSUB010000013">
    <property type="protein sequence ID" value="MDQ0271250.1"/>
    <property type="molecule type" value="Genomic_DNA"/>
</dbReference>